<evidence type="ECO:0000313" key="2">
    <source>
        <dbReference type="EMBL" id="ABD13621.1"/>
    </source>
</evidence>
<feature type="domain" description="Calcineurin-like phosphoesterase" evidence="1">
    <location>
        <begin position="50"/>
        <end position="235"/>
    </location>
</feature>
<dbReference type="RefSeq" id="WP_011438629.1">
    <property type="nucleotide sequence ID" value="NC_007777.1"/>
</dbReference>
<keyword evidence="3" id="KW-1185">Reference proteome</keyword>
<dbReference type="HOGENOM" id="CLU_025443_4_0_11"/>
<dbReference type="InterPro" id="IPR004843">
    <property type="entry name" value="Calcineurin-like_PHP"/>
</dbReference>
<evidence type="ECO:0000259" key="1">
    <source>
        <dbReference type="Pfam" id="PF00149"/>
    </source>
</evidence>
<accession>Q2J521</accession>
<dbReference type="Pfam" id="PF00149">
    <property type="entry name" value="Metallophos"/>
    <property type="match status" value="1"/>
</dbReference>
<dbReference type="OrthoDB" id="9780884at2"/>
<dbReference type="AlphaFoldDB" id="Q2J521"/>
<accession>A0A1X1PRS7</accession>
<evidence type="ECO:0000313" key="3">
    <source>
        <dbReference type="Proteomes" id="UP000001937"/>
    </source>
</evidence>
<dbReference type="GO" id="GO:0008758">
    <property type="term" value="F:UDP-2,3-diacylglucosamine hydrolase activity"/>
    <property type="evidence" value="ECO:0007669"/>
    <property type="project" value="TreeGrafter"/>
</dbReference>
<dbReference type="STRING" id="106370.Francci3_4275"/>
<dbReference type="EMBL" id="CP000249">
    <property type="protein sequence ID" value="ABD13621.1"/>
    <property type="molecule type" value="Genomic_DNA"/>
</dbReference>
<gene>
    <name evidence="2" type="ordered locus">Francci3_4275</name>
</gene>
<dbReference type="eggNOG" id="COG1408">
    <property type="taxonomic scope" value="Bacteria"/>
</dbReference>
<dbReference type="Proteomes" id="UP000001937">
    <property type="component" value="Chromosome"/>
</dbReference>
<dbReference type="Gene3D" id="3.60.21.10">
    <property type="match status" value="1"/>
</dbReference>
<sequence>MNARHTAARTLVGVAAVGALVSAYGGLYERTAYTLRRVRIPVLLAGARPLRVLHISDLHVTPRQYGKLAWLGDLARLVPDLVALTGDVLSAADARDPLLAALEPLYSFPGVFVPGNNDYFVPTLKSPHRYLRRGDEAHPRGAPLDWAAFAGGLAAASGWTELTNVRAVIEVGGRRIDLRGVDDARLRRDQLAVVTGPPEPGVELALGLSHTPEPRVLDAFTADGVGLTLSGHTHGGQIRLPRVGALVTNCGLDRARVRGLSRHEVDGRSSWLHVSSGLGTSPFAPLRLGCRPEATLLTLVPAGDPTPSDH</sequence>
<protein>
    <submittedName>
        <fullName evidence="2">Metallophosphoesterase</fullName>
    </submittedName>
</protein>
<dbReference type="SUPFAM" id="SSF56300">
    <property type="entry name" value="Metallo-dependent phosphatases"/>
    <property type="match status" value="1"/>
</dbReference>
<dbReference type="InterPro" id="IPR051158">
    <property type="entry name" value="Metallophosphoesterase_sf"/>
</dbReference>
<dbReference type="InterPro" id="IPR029052">
    <property type="entry name" value="Metallo-depent_PP-like"/>
</dbReference>
<proteinExistence type="predicted"/>
<reference evidence="2 3" key="1">
    <citation type="journal article" date="2007" name="Genome Res.">
        <title>Genome characteristics of facultatively symbiotic Frankia sp. strains reflect host range and host plant biogeography.</title>
        <authorList>
            <person name="Normand P."/>
            <person name="Lapierre P."/>
            <person name="Tisa L.S."/>
            <person name="Gogarten J.P."/>
            <person name="Alloisio N."/>
            <person name="Bagnarol E."/>
            <person name="Bassi C.A."/>
            <person name="Berry A.M."/>
            <person name="Bickhart D.M."/>
            <person name="Choisne N."/>
            <person name="Couloux A."/>
            <person name="Cournoyer B."/>
            <person name="Cruveiller S."/>
            <person name="Daubin V."/>
            <person name="Demange N."/>
            <person name="Francino M.P."/>
            <person name="Goltsman E."/>
            <person name="Huang Y."/>
            <person name="Kopp O.R."/>
            <person name="Labarre L."/>
            <person name="Lapidus A."/>
            <person name="Lavire C."/>
            <person name="Marechal J."/>
            <person name="Martinez M."/>
            <person name="Mastronunzio J.E."/>
            <person name="Mullin B.C."/>
            <person name="Niemann J."/>
            <person name="Pujic P."/>
            <person name="Rawnsley T."/>
            <person name="Rouy Z."/>
            <person name="Schenowitz C."/>
            <person name="Sellstedt A."/>
            <person name="Tavares F."/>
            <person name="Tomkins J.P."/>
            <person name="Vallenet D."/>
            <person name="Valverde C."/>
            <person name="Wall L.G."/>
            <person name="Wang Y."/>
            <person name="Medigue C."/>
            <person name="Benson D.R."/>
        </authorList>
    </citation>
    <scope>NUCLEOTIDE SEQUENCE [LARGE SCALE GENOMIC DNA]</scope>
    <source>
        <strain evidence="3">DSM 45818 / CECT 9043 / CcI3</strain>
    </source>
</reference>
<dbReference type="GO" id="GO:0009245">
    <property type="term" value="P:lipid A biosynthetic process"/>
    <property type="evidence" value="ECO:0007669"/>
    <property type="project" value="TreeGrafter"/>
</dbReference>
<dbReference type="KEGG" id="fra:Francci3_4275"/>
<dbReference type="PANTHER" id="PTHR31302">
    <property type="entry name" value="TRANSMEMBRANE PROTEIN WITH METALLOPHOSPHOESTERASE DOMAIN-RELATED"/>
    <property type="match status" value="1"/>
</dbReference>
<organism evidence="2 3">
    <name type="scientific">Frankia casuarinae (strain DSM 45818 / CECT 9043 / HFP020203 / CcI3)</name>
    <dbReference type="NCBI Taxonomy" id="106370"/>
    <lineage>
        <taxon>Bacteria</taxon>
        <taxon>Bacillati</taxon>
        <taxon>Actinomycetota</taxon>
        <taxon>Actinomycetes</taxon>
        <taxon>Frankiales</taxon>
        <taxon>Frankiaceae</taxon>
        <taxon>Frankia</taxon>
    </lineage>
</organism>
<dbReference type="GO" id="GO:0016020">
    <property type="term" value="C:membrane"/>
    <property type="evidence" value="ECO:0007669"/>
    <property type="project" value="GOC"/>
</dbReference>
<name>Q2J521_FRACC</name>
<dbReference type="PANTHER" id="PTHR31302:SF20">
    <property type="entry name" value="CONSERVED PROTEIN"/>
    <property type="match status" value="1"/>
</dbReference>